<accession>A0A1M5R3W5</accession>
<protein>
    <submittedName>
        <fullName evidence="2">HNH endonuclease</fullName>
    </submittedName>
</protein>
<keyword evidence="2" id="KW-0255">Endonuclease</keyword>
<proteinExistence type="predicted"/>
<dbReference type="GO" id="GO:0004519">
    <property type="term" value="F:endonuclease activity"/>
    <property type="evidence" value="ECO:0007669"/>
    <property type="project" value="UniProtKB-KW"/>
</dbReference>
<dbReference type="Proteomes" id="UP000184268">
    <property type="component" value="Unassembled WGS sequence"/>
</dbReference>
<keyword evidence="2" id="KW-0540">Nuclease</keyword>
<gene>
    <name evidence="2" type="ORF">SAMN02745129_1477</name>
</gene>
<reference evidence="3" key="1">
    <citation type="submission" date="2016-11" db="EMBL/GenBank/DDBJ databases">
        <authorList>
            <person name="Varghese N."/>
            <person name="Submissions S."/>
        </authorList>
    </citation>
    <scope>NUCLEOTIDE SEQUENCE [LARGE SCALE GENOMIC DNA]</scope>
    <source>
        <strain evidence="3">DSM 16917</strain>
    </source>
</reference>
<dbReference type="EMBL" id="FQXG01000002">
    <property type="protein sequence ID" value="SHH21105.1"/>
    <property type="molecule type" value="Genomic_DNA"/>
</dbReference>
<dbReference type="Pfam" id="PF01844">
    <property type="entry name" value="HNH"/>
    <property type="match status" value="1"/>
</dbReference>
<dbReference type="AlphaFoldDB" id="A0A1M5R3W5"/>
<feature type="domain" description="HNH" evidence="1">
    <location>
        <begin position="57"/>
        <end position="103"/>
    </location>
</feature>
<evidence type="ECO:0000259" key="1">
    <source>
        <dbReference type="Pfam" id="PF01844"/>
    </source>
</evidence>
<dbReference type="GO" id="GO:0003676">
    <property type="term" value="F:nucleic acid binding"/>
    <property type="evidence" value="ECO:0007669"/>
    <property type="project" value="InterPro"/>
</dbReference>
<keyword evidence="2" id="KW-0378">Hydrolase</keyword>
<dbReference type="GO" id="GO:0008270">
    <property type="term" value="F:zinc ion binding"/>
    <property type="evidence" value="ECO:0007669"/>
    <property type="project" value="InterPro"/>
</dbReference>
<dbReference type="RefSeq" id="WP_067657767.1">
    <property type="nucleotide sequence ID" value="NZ_FQXG01000002.1"/>
</dbReference>
<dbReference type="CDD" id="cd00085">
    <property type="entry name" value="HNHc"/>
    <property type="match status" value="1"/>
</dbReference>
<dbReference type="STRING" id="299255.SAMN02745129_1477"/>
<organism evidence="2 3">
    <name type="scientific">Ferrimonas marina</name>
    <dbReference type="NCBI Taxonomy" id="299255"/>
    <lineage>
        <taxon>Bacteria</taxon>
        <taxon>Pseudomonadati</taxon>
        <taxon>Pseudomonadota</taxon>
        <taxon>Gammaproteobacteria</taxon>
        <taxon>Alteromonadales</taxon>
        <taxon>Ferrimonadaceae</taxon>
        <taxon>Ferrimonas</taxon>
    </lineage>
</organism>
<dbReference type="Gene3D" id="1.10.30.50">
    <property type="match status" value="1"/>
</dbReference>
<sequence>MIYLSLFKMPRPMKITGRSSSITNSFINSIIPVIEPTEDEVKHALHMLGMDLNSFQCSYCGSEATEWDHLRPLVMNKRPTGYVSEIKNLVPACGKCNQSKGNKDWRAWMLSDAALSPKTKGVQDIKQRMESLERYESAEAPTKVDFEFVVGKDKWEQHWRNWELVQETMREAQVLADEINETVAKNYDRL</sequence>
<keyword evidence="3" id="KW-1185">Reference proteome</keyword>
<evidence type="ECO:0000313" key="3">
    <source>
        <dbReference type="Proteomes" id="UP000184268"/>
    </source>
</evidence>
<dbReference type="InterPro" id="IPR003615">
    <property type="entry name" value="HNH_nuc"/>
</dbReference>
<dbReference type="InterPro" id="IPR002711">
    <property type="entry name" value="HNH"/>
</dbReference>
<evidence type="ECO:0000313" key="2">
    <source>
        <dbReference type="EMBL" id="SHH21105.1"/>
    </source>
</evidence>
<name>A0A1M5R3W5_9GAMM</name>